<comment type="caution">
    <text evidence="1">The sequence shown here is derived from an EMBL/GenBank/DDBJ whole genome shotgun (WGS) entry which is preliminary data.</text>
</comment>
<reference evidence="1 2" key="2">
    <citation type="journal article" date="2022" name="Mol. Ecol. Resour.">
        <title>The genomes of chicory, endive, great burdock and yacon provide insights into Asteraceae paleo-polyploidization history and plant inulin production.</title>
        <authorList>
            <person name="Fan W."/>
            <person name="Wang S."/>
            <person name="Wang H."/>
            <person name="Wang A."/>
            <person name="Jiang F."/>
            <person name="Liu H."/>
            <person name="Zhao H."/>
            <person name="Xu D."/>
            <person name="Zhang Y."/>
        </authorList>
    </citation>
    <scope>NUCLEOTIDE SEQUENCE [LARGE SCALE GENOMIC DNA]</scope>
    <source>
        <strain evidence="2">cv. Punajuju</strain>
        <tissue evidence="1">Leaves</tissue>
    </source>
</reference>
<reference evidence="2" key="1">
    <citation type="journal article" date="2022" name="Mol. Ecol. Resour.">
        <title>The genomes of chicory, endive, great burdock and yacon provide insights into Asteraceae palaeo-polyploidization history and plant inulin production.</title>
        <authorList>
            <person name="Fan W."/>
            <person name="Wang S."/>
            <person name="Wang H."/>
            <person name="Wang A."/>
            <person name="Jiang F."/>
            <person name="Liu H."/>
            <person name="Zhao H."/>
            <person name="Xu D."/>
            <person name="Zhang Y."/>
        </authorList>
    </citation>
    <scope>NUCLEOTIDE SEQUENCE [LARGE SCALE GENOMIC DNA]</scope>
    <source>
        <strain evidence="2">cv. Punajuju</strain>
    </source>
</reference>
<proteinExistence type="predicted"/>
<evidence type="ECO:0000313" key="1">
    <source>
        <dbReference type="EMBL" id="KAI3764892.1"/>
    </source>
</evidence>
<dbReference type="EMBL" id="CM042011">
    <property type="protein sequence ID" value="KAI3764892.1"/>
    <property type="molecule type" value="Genomic_DNA"/>
</dbReference>
<keyword evidence="2" id="KW-1185">Reference proteome</keyword>
<evidence type="ECO:0000313" key="2">
    <source>
        <dbReference type="Proteomes" id="UP001055811"/>
    </source>
</evidence>
<protein>
    <submittedName>
        <fullName evidence="1">Uncharacterized protein</fullName>
    </submittedName>
</protein>
<accession>A0ACB9F2K0</accession>
<organism evidence="1 2">
    <name type="scientific">Cichorium intybus</name>
    <name type="common">Chicory</name>
    <dbReference type="NCBI Taxonomy" id="13427"/>
    <lineage>
        <taxon>Eukaryota</taxon>
        <taxon>Viridiplantae</taxon>
        <taxon>Streptophyta</taxon>
        <taxon>Embryophyta</taxon>
        <taxon>Tracheophyta</taxon>
        <taxon>Spermatophyta</taxon>
        <taxon>Magnoliopsida</taxon>
        <taxon>eudicotyledons</taxon>
        <taxon>Gunneridae</taxon>
        <taxon>Pentapetalae</taxon>
        <taxon>asterids</taxon>
        <taxon>campanulids</taxon>
        <taxon>Asterales</taxon>
        <taxon>Asteraceae</taxon>
        <taxon>Cichorioideae</taxon>
        <taxon>Cichorieae</taxon>
        <taxon>Cichoriinae</taxon>
        <taxon>Cichorium</taxon>
    </lineage>
</organism>
<name>A0ACB9F2K0_CICIN</name>
<sequence length="155" mass="17865">MDCWRRLATRPRVWSRLEDCMLRDSTKCLVTTRRLQPSRLDQGGRRVAIAAVGKNHWNHDLKVKNPCSKFCPEKMMNSACLKMISYLSWFRNLQIQATLQFATSILVSDFVNHQNSYPPASSRTLPSLLGTLRRVLSFYSSNICSLLPQVPIFLF</sequence>
<gene>
    <name evidence="1" type="ORF">L2E82_14909</name>
</gene>
<dbReference type="Proteomes" id="UP001055811">
    <property type="component" value="Linkage Group LG03"/>
</dbReference>